<proteinExistence type="predicted"/>
<reference evidence="1" key="2">
    <citation type="submission" date="2023-07" db="EMBL/GenBank/DDBJ databases">
        <authorList>
            <person name="Bai X.-H."/>
            <person name="Wang H.-H."/>
            <person name="Wang J."/>
            <person name="Ma M.-Y."/>
            <person name="Hu H.-H."/>
            <person name="Song Z.-L."/>
            <person name="Ma H.-G."/>
            <person name="Fan Y."/>
            <person name="Du C.-Y."/>
            <person name="Xu J.-C."/>
        </authorList>
    </citation>
    <scope>NUCLEOTIDE SEQUENCE</scope>
    <source>
        <strain evidence="1">CZ1</strain>
    </source>
</reference>
<sequence>MPTRFLEAIGVIEHKFFDLLEVISQDELLSYLGWGSTAMWEQIRLKSDPFAWINGVHYFQLVPKGKLTFNKRMVEVWLTAKCQKNPELHLNAIKRFQELHPGAAPVRSGRKNIA</sequence>
<dbReference type="RefSeq" id="WP_316426920.1">
    <property type="nucleotide sequence ID" value="NZ_CP130144.1"/>
</dbReference>
<name>A0AA97AMU9_LEPBY</name>
<accession>A0AA97AMU9</accession>
<gene>
    <name evidence="1" type="ORF">Q2T42_25715</name>
</gene>
<evidence type="ECO:0000313" key="1">
    <source>
        <dbReference type="EMBL" id="WNZ45188.1"/>
    </source>
</evidence>
<organism evidence="1">
    <name type="scientific">Leptolyngbya boryana CZ1</name>
    <dbReference type="NCBI Taxonomy" id="3060204"/>
    <lineage>
        <taxon>Bacteria</taxon>
        <taxon>Bacillati</taxon>
        <taxon>Cyanobacteriota</taxon>
        <taxon>Cyanophyceae</taxon>
        <taxon>Leptolyngbyales</taxon>
        <taxon>Leptolyngbyaceae</taxon>
        <taxon>Leptolyngbya group</taxon>
        <taxon>Leptolyngbya</taxon>
    </lineage>
</organism>
<protein>
    <submittedName>
        <fullName evidence="1">Uncharacterized protein</fullName>
    </submittedName>
</protein>
<dbReference type="EMBL" id="CP130144">
    <property type="protein sequence ID" value="WNZ45188.1"/>
    <property type="molecule type" value="Genomic_DNA"/>
</dbReference>
<reference evidence="1" key="1">
    <citation type="journal article" date="2023" name="Plants (Basel)">
        <title>Genomic Analysis of Leptolyngbya boryana CZ1 Reveals Efficient Carbon Fixation Modules.</title>
        <authorList>
            <person name="Bai X."/>
            <person name="Wang H."/>
            <person name="Cheng W."/>
            <person name="Wang J."/>
            <person name="Ma M."/>
            <person name="Hu H."/>
            <person name="Song Z."/>
            <person name="Ma H."/>
            <person name="Fan Y."/>
            <person name="Du C."/>
            <person name="Xu J."/>
        </authorList>
    </citation>
    <scope>NUCLEOTIDE SEQUENCE</scope>
    <source>
        <strain evidence="1">CZ1</strain>
    </source>
</reference>
<dbReference type="AlphaFoldDB" id="A0AA97AMU9"/>